<accession>E3MP92</accession>
<dbReference type="STRING" id="31234.E3MP92"/>
<evidence type="ECO:0000256" key="4">
    <source>
        <dbReference type="ARBA" id="ARBA00035327"/>
    </source>
</evidence>
<evidence type="ECO:0000256" key="2">
    <source>
        <dbReference type="ARBA" id="ARBA00022980"/>
    </source>
</evidence>
<dbReference type="PANTHER" id="PTHR20981">
    <property type="entry name" value="60S RIBOSOMAL PROTEIN L21"/>
    <property type="match status" value="1"/>
</dbReference>
<dbReference type="Proteomes" id="UP000008281">
    <property type="component" value="Unassembled WGS sequence"/>
</dbReference>
<protein>
    <recommendedName>
        <fullName evidence="4">60S ribosomal protein L21</fullName>
    </recommendedName>
</protein>
<evidence type="ECO:0000256" key="5">
    <source>
        <dbReference type="SAM" id="MobiDB-lite"/>
    </source>
</evidence>
<dbReference type="InterPro" id="IPR001147">
    <property type="entry name" value="Ribosomal_eL21"/>
</dbReference>
<sequence>MSFKAYHGRTGRIFIVTKSYCNQCHQTRNILLKRININIEHIKPSKFRSDFLNRVKFNDKKRNAAKTGGQPNPSCTWRTRSTSVMTMSTSSISMYKDRVRLTTSSSVEENPSCPKRRPHRHHPEQ</sequence>
<keyword evidence="3" id="KW-0687">Ribonucleoprotein</keyword>
<keyword evidence="7" id="KW-1185">Reference proteome</keyword>
<dbReference type="AlphaFoldDB" id="E3MP92"/>
<evidence type="ECO:0000256" key="1">
    <source>
        <dbReference type="ARBA" id="ARBA00008427"/>
    </source>
</evidence>
<dbReference type="InterPro" id="IPR008991">
    <property type="entry name" value="Translation_prot_SH3-like_sf"/>
</dbReference>
<dbReference type="EMBL" id="DS268462">
    <property type="protein sequence ID" value="EFP06337.1"/>
    <property type="molecule type" value="Genomic_DNA"/>
</dbReference>
<dbReference type="GO" id="GO:0005840">
    <property type="term" value="C:ribosome"/>
    <property type="evidence" value="ECO:0007669"/>
    <property type="project" value="UniProtKB-KW"/>
</dbReference>
<keyword evidence="2" id="KW-0689">Ribosomal protein</keyword>
<gene>
    <name evidence="6" type="ORF">CRE_07565</name>
</gene>
<evidence type="ECO:0000313" key="6">
    <source>
        <dbReference type="EMBL" id="EFP06337.1"/>
    </source>
</evidence>
<dbReference type="SUPFAM" id="SSF50104">
    <property type="entry name" value="Translation proteins SH3-like domain"/>
    <property type="match status" value="1"/>
</dbReference>
<dbReference type="GO" id="GO:0003735">
    <property type="term" value="F:structural constituent of ribosome"/>
    <property type="evidence" value="ECO:0007669"/>
    <property type="project" value="InterPro"/>
</dbReference>
<evidence type="ECO:0000256" key="3">
    <source>
        <dbReference type="ARBA" id="ARBA00023274"/>
    </source>
</evidence>
<evidence type="ECO:0000313" key="7">
    <source>
        <dbReference type="Proteomes" id="UP000008281"/>
    </source>
</evidence>
<dbReference type="Gene3D" id="2.30.30.70">
    <property type="entry name" value="Ribosomal protein L21"/>
    <property type="match status" value="1"/>
</dbReference>
<reference evidence="6" key="1">
    <citation type="submission" date="2007-07" db="EMBL/GenBank/DDBJ databases">
        <title>PCAP assembly of the Caenorhabditis remanei genome.</title>
        <authorList>
            <consortium name="The Caenorhabditis remanei Sequencing Consortium"/>
            <person name="Wilson R.K."/>
        </authorList>
    </citation>
    <scope>NUCLEOTIDE SEQUENCE [LARGE SCALE GENOMIC DNA]</scope>
    <source>
        <strain evidence="6">PB4641</strain>
    </source>
</reference>
<dbReference type="GO" id="GO:1990904">
    <property type="term" value="C:ribonucleoprotein complex"/>
    <property type="evidence" value="ECO:0007669"/>
    <property type="project" value="UniProtKB-KW"/>
</dbReference>
<organism evidence="7">
    <name type="scientific">Caenorhabditis remanei</name>
    <name type="common">Caenorhabditis vulgaris</name>
    <dbReference type="NCBI Taxonomy" id="31234"/>
    <lineage>
        <taxon>Eukaryota</taxon>
        <taxon>Metazoa</taxon>
        <taxon>Ecdysozoa</taxon>
        <taxon>Nematoda</taxon>
        <taxon>Chromadorea</taxon>
        <taxon>Rhabditida</taxon>
        <taxon>Rhabditina</taxon>
        <taxon>Rhabditomorpha</taxon>
        <taxon>Rhabditoidea</taxon>
        <taxon>Rhabditidae</taxon>
        <taxon>Peloderinae</taxon>
        <taxon>Caenorhabditis</taxon>
    </lineage>
</organism>
<dbReference type="eggNOG" id="KOG1732">
    <property type="taxonomic scope" value="Eukaryota"/>
</dbReference>
<comment type="similarity">
    <text evidence="1">Belongs to the eukaryotic ribosomal protein eL21 family.</text>
</comment>
<feature type="region of interest" description="Disordered" evidence="5">
    <location>
        <begin position="100"/>
        <end position="125"/>
    </location>
</feature>
<dbReference type="Pfam" id="PF01157">
    <property type="entry name" value="Ribosomal_L21e"/>
    <property type="match status" value="1"/>
</dbReference>
<dbReference type="HOGENOM" id="CLU_1994744_0_0_1"/>
<name>E3MP92_CAERE</name>
<proteinExistence type="inferred from homology"/>
<dbReference type="InterPro" id="IPR036948">
    <property type="entry name" value="Ribosomal_eL21_sf"/>
</dbReference>
<dbReference type="GO" id="GO:0006412">
    <property type="term" value="P:translation"/>
    <property type="evidence" value="ECO:0007669"/>
    <property type="project" value="InterPro"/>
</dbReference>
<feature type="compositionally biased region" description="Basic residues" evidence="5">
    <location>
        <begin position="114"/>
        <end position="125"/>
    </location>
</feature>
<dbReference type="OrthoDB" id="1539250at2759"/>
<dbReference type="InParanoid" id="E3MP92"/>